<dbReference type="OrthoDB" id="9801799at2"/>
<dbReference type="InterPro" id="IPR000914">
    <property type="entry name" value="SBP_5_dom"/>
</dbReference>
<feature type="signal peptide" evidence="3">
    <location>
        <begin position="1"/>
        <end position="26"/>
    </location>
</feature>
<dbReference type="GO" id="GO:1904680">
    <property type="term" value="F:peptide transmembrane transporter activity"/>
    <property type="evidence" value="ECO:0007669"/>
    <property type="project" value="TreeGrafter"/>
</dbReference>
<evidence type="ECO:0000256" key="2">
    <source>
        <dbReference type="ARBA" id="ARBA00022729"/>
    </source>
</evidence>
<dbReference type="Proteomes" id="UP000267418">
    <property type="component" value="Unassembled WGS sequence"/>
</dbReference>
<comment type="similarity">
    <text evidence="1">Belongs to the bacterial solute-binding protein 5 family.</text>
</comment>
<evidence type="ECO:0000259" key="4">
    <source>
        <dbReference type="Pfam" id="PF00496"/>
    </source>
</evidence>
<dbReference type="InterPro" id="IPR030678">
    <property type="entry name" value="Peptide/Ni-bd"/>
</dbReference>
<organism evidence="5 6">
    <name type="scientific">Variovorax gossypii</name>
    <dbReference type="NCBI Taxonomy" id="1679495"/>
    <lineage>
        <taxon>Bacteria</taxon>
        <taxon>Pseudomonadati</taxon>
        <taxon>Pseudomonadota</taxon>
        <taxon>Betaproteobacteria</taxon>
        <taxon>Burkholderiales</taxon>
        <taxon>Comamonadaceae</taxon>
        <taxon>Variovorax</taxon>
    </lineage>
</organism>
<evidence type="ECO:0000256" key="3">
    <source>
        <dbReference type="SAM" id="SignalP"/>
    </source>
</evidence>
<dbReference type="EMBL" id="RXOE01000004">
    <property type="protein sequence ID" value="RTQ33205.1"/>
    <property type="molecule type" value="Genomic_DNA"/>
</dbReference>
<evidence type="ECO:0000256" key="1">
    <source>
        <dbReference type="ARBA" id="ARBA00005695"/>
    </source>
</evidence>
<feature type="domain" description="Solute-binding protein family 5" evidence="4">
    <location>
        <begin position="75"/>
        <end position="398"/>
    </location>
</feature>
<keyword evidence="6" id="KW-1185">Reference proteome</keyword>
<dbReference type="GO" id="GO:0015833">
    <property type="term" value="P:peptide transport"/>
    <property type="evidence" value="ECO:0007669"/>
    <property type="project" value="TreeGrafter"/>
</dbReference>
<dbReference type="PANTHER" id="PTHR30290:SF38">
    <property type="entry name" value="D,D-DIPEPTIDE-BINDING PERIPLASMIC PROTEIN DDPA-RELATED"/>
    <property type="match status" value="1"/>
</dbReference>
<reference evidence="5 6" key="1">
    <citation type="submission" date="2018-12" db="EMBL/GenBank/DDBJ databases">
        <title>The genome of Variovorax gossypii DSM 100435.</title>
        <authorList>
            <person name="Gao J."/>
            <person name="Sun J."/>
        </authorList>
    </citation>
    <scope>NUCLEOTIDE SEQUENCE [LARGE SCALE GENOMIC DNA]</scope>
    <source>
        <strain evidence="5 6">DSM 100435</strain>
    </source>
</reference>
<gene>
    <name evidence="5" type="ORF">EJP69_16865</name>
</gene>
<dbReference type="InterPro" id="IPR039424">
    <property type="entry name" value="SBP_5"/>
</dbReference>
<protein>
    <submittedName>
        <fullName evidence="5">ABC transporter substrate-binding protein</fullName>
    </submittedName>
</protein>
<dbReference type="PANTHER" id="PTHR30290">
    <property type="entry name" value="PERIPLASMIC BINDING COMPONENT OF ABC TRANSPORTER"/>
    <property type="match status" value="1"/>
</dbReference>
<proteinExistence type="inferred from homology"/>
<dbReference type="Pfam" id="PF00496">
    <property type="entry name" value="SBP_bac_5"/>
    <property type="match status" value="1"/>
</dbReference>
<dbReference type="Gene3D" id="3.40.190.10">
    <property type="entry name" value="Periplasmic binding protein-like II"/>
    <property type="match status" value="1"/>
</dbReference>
<comment type="caution">
    <text evidence="5">The sequence shown here is derived from an EMBL/GenBank/DDBJ whole genome shotgun (WGS) entry which is preliminary data.</text>
</comment>
<dbReference type="AlphaFoldDB" id="A0A3S0GVW6"/>
<sequence>MLKRRTLMTSAMAAAIPGVFLPQARAQAGKNTLTIGMPLEPPGLDPTSGAASAIAEITQYNIFETLTKVNADGSVTPMLAESWSSSPDMKTFVFKLRKGVRFENGQPFNANTVKFSFDRAGGAKSTNKDKRFFSEIGTVVLDEHTVGVNSTLSNPDLPFMLGQSTACIVEPKSAETNATAPVGTGPYKLSAWQRGASCTLVKSPTYRDPNLAKTEKFVFRFMSDTAAQTAALLSNDIDIFPRAGTRSVSQFKGNARFQVIEVGTRGKVILTINNRKKPLDDVRVRRAILAAIDRNAIIQGAADGFGRPIGSHYALGAPGFIDTTAMNPFDVEKAKKLLAEAGVKTPLELRLQLPPPSYARQGGEVIAAQLAQIGINVKIQNVEWAQWLSGTFGGAHDFDLTMVAHVEPFDLVKYTEPDYYWGYDSKKFRDLFVTIQNEENKKRRADLLADAQRMLATDAVNGFLYQAVFPTIARKEVKGLWPSMPIVVNDLAAISWG</sequence>
<keyword evidence="2 3" id="KW-0732">Signal</keyword>
<dbReference type="SUPFAM" id="SSF53850">
    <property type="entry name" value="Periplasmic binding protein-like II"/>
    <property type="match status" value="1"/>
</dbReference>
<feature type="chain" id="PRO_5018638711" evidence="3">
    <location>
        <begin position="27"/>
        <end position="497"/>
    </location>
</feature>
<dbReference type="CDD" id="cd08494">
    <property type="entry name" value="PBP2_NikA_DppA_OppA_like_6"/>
    <property type="match status" value="1"/>
</dbReference>
<dbReference type="RefSeq" id="WP_093308066.1">
    <property type="nucleotide sequence ID" value="NZ_RXOE01000004.1"/>
</dbReference>
<dbReference type="Gene3D" id="3.10.105.10">
    <property type="entry name" value="Dipeptide-binding Protein, Domain 3"/>
    <property type="match status" value="1"/>
</dbReference>
<dbReference type="PIRSF" id="PIRSF002741">
    <property type="entry name" value="MppA"/>
    <property type="match status" value="1"/>
</dbReference>
<evidence type="ECO:0000313" key="5">
    <source>
        <dbReference type="EMBL" id="RTQ33205.1"/>
    </source>
</evidence>
<accession>A0A3S0GVW6</accession>
<dbReference type="Gene3D" id="3.90.76.10">
    <property type="entry name" value="Dipeptide-binding Protein, Domain 1"/>
    <property type="match status" value="1"/>
</dbReference>
<dbReference type="GO" id="GO:0030288">
    <property type="term" value="C:outer membrane-bounded periplasmic space"/>
    <property type="evidence" value="ECO:0007669"/>
    <property type="project" value="UniProtKB-ARBA"/>
</dbReference>
<dbReference type="GO" id="GO:0043190">
    <property type="term" value="C:ATP-binding cassette (ABC) transporter complex"/>
    <property type="evidence" value="ECO:0007669"/>
    <property type="project" value="InterPro"/>
</dbReference>
<name>A0A3S0GVW6_9BURK</name>
<evidence type="ECO:0000313" key="6">
    <source>
        <dbReference type="Proteomes" id="UP000267418"/>
    </source>
</evidence>